<dbReference type="InterPro" id="IPR006626">
    <property type="entry name" value="PbH1"/>
</dbReference>
<protein>
    <submittedName>
        <fullName evidence="3">Right-handed parallel beta-helix repeat-containing protein</fullName>
    </submittedName>
</protein>
<keyword evidence="1" id="KW-0732">Signal</keyword>
<accession>A0A974Y1W4</accession>
<name>A0A974Y1W4_9GAMM</name>
<gene>
    <name evidence="3" type="ORF">I8J32_003955</name>
</gene>
<dbReference type="AlphaFoldDB" id="A0A974Y1W4"/>
<evidence type="ECO:0000313" key="4">
    <source>
        <dbReference type="Proteomes" id="UP000639274"/>
    </source>
</evidence>
<feature type="domain" description="Right handed beta helix" evidence="2">
    <location>
        <begin position="88"/>
        <end position="181"/>
    </location>
</feature>
<reference evidence="3 4" key="1">
    <citation type="submission" date="2021-03" db="EMBL/GenBank/DDBJ databases">
        <title>Lysobacter sp. nov. isolated from soil of gangwondo yeongwol, south Korea.</title>
        <authorList>
            <person name="Kim K.R."/>
            <person name="Kim K.H."/>
            <person name="Jeon C.O."/>
        </authorList>
    </citation>
    <scope>NUCLEOTIDE SEQUENCE [LARGE SCALE GENOMIC DNA]</scope>
    <source>
        <strain evidence="3 4">R19</strain>
    </source>
</reference>
<dbReference type="EMBL" id="CP071518">
    <property type="protein sequence ID" value="QSX79070.1"/>
    <property type="molecule type" value="Genomic_DNA"/>
</dbReference>
<evidence type="ECO:0000313" key="3">
    <source>
        <dbReference type="EMBL" id="QSX79070.1"/>
    </source>
</evidence>
<dbReference type="RefSeq" id="WP_200614981.1">
    <property type="nucleotide sequence ID" value="NZ_CP071518.1"/>
</dbReference>
<evidence type="ECO:0000259" key="2">
    <source>
        <dbReference type="Pfam" id="PF13229"/>
    </source>
</evidence>
<sequence length="288" mass="29220">MFRAVLLAAIALAVLPHAARAAESYDNCAGTVTSLPASIGASGVWCMKSDLSTAMTSGVAVTITANNVTLDCNHFRLGGLAAGLTTMAVGIQASGRSNVTLRHCNVRGFLYGAQLNGGSGNLIEDNRFDNSTYVGISVSGDSFTIRRNMVMQTGLTPHYDYVRGILSSGSAGVIEQNLVSGVAPNTQVYSFGAGTGIDVGSSYTVVRQNDVTGVYSGTDSGVIGIAGSGAKGKLLGNTVSALNSPSGTRRGLNCTGAPSTVAVGNVISDASSSNAIYACLDGGHNVEH</sequence>
<keyword evidence="4" id="KW-1185">Reference proteome</keyword>
<dbReference type="KEGG" id="lsf:I8J32_003955"/>
<proteinExistence type="predicted"/>
<dbReference type="Pfam" id="PF13229">
    <property type="entry name" value="Beta_helix"/>
    <property type="match status" value="1"/>
</dbReference>
<dbReference type="InterPro" id="IPR011050">
    <property type="entry name" value="Pectin_lyase_fold/virulence"/>
</dbReference>
<dbReference type="SMART" id="SM00710">
    <property type="entry name" value="PbH1"/>
    <property type="match status" value="2"/>
</dbReference>
<feature type="signal peptide" evidence="1">
    <location>
        <begin position="1"/>
        <end position="21"/>
    </location>
</feature>
<dbReference type="Proteomes" id="UP000639274">
    <property type="component" value="Chromosome"/>
</dbReference>
<dbReference type="SUPFAM" id="SSF51126">
    <property type="entry name" value="Pectin lyase-like"/>
    <property type="match status" value="1"/>
</dbReference>
<dbReference type="InterPro" id="IPR012334">
    <property type="entry name" value="Pectin_lyas_fold"/>
</dbReference>
<dbReference type="Gene3D" id="2.160.20.10">
    <property type="entry name" value="Single-stranded right-handed beta-helix, Pectin lyase-like"/>
    <property type="match status" value="1"/>
</dbReference>
<feature type="chain" id="PRO_5036925420" evidence="1">
    <location>
        <begin position="22"/>
        <end position="288"/>
    </location>
</feature>
<organism evidence="3 4">
    <name type="scientific">Agrilutibacter solisilvae</name>
    <dbReference type="NCBI Taxonomy" id="2763317"/>
    <lineage>
        <taxon>Bacteria</taxon>
        <taxon>Pseudomonadati</taxon>
        <taxon>Pseudomonadota</taxon>
        <taxon>Gammaproteobacteria</taxon>
        <taxon>Lysobacterales</taxon>
        <taxon>Lysobacteraceae</taxon>
        <taxon>Agrilutibacter</taxon>
    </lineage>
</organism>
<dbReference type="InterPro" id="IPR039448">
    <property type="entry name" value="Beta_helix"/>
</dbReference>
<evidence type="ECO:0000256" key="1">
    <source>
        <dbReference type="SAM" id="SignalP"/>
    </source>
</evidence>